<accession>A0A1U8AYE3</accession>
<evidence type="ECO:0000256" key="2">
    <source>
        <dbReference type="ARBA" id="ARBA00022845"/>
    </source>
</evidence>
<dbReference type="SUPFAM" id="SSF48371">
    <property type="entry name" value="ARM repeat"/>
    <property type="match status" value="1"/>
</dbReference>
<dbReference type="PANTHER" id="PTHR12537">
    <property type="entry name" value="RNA BINDING PROTEIN PUMILIO-RELATED"/>
    <property type="match status" value="1"/>
</dbReference>
<keyword evidence="2" id="KW-0810">Translation regulation</keyword>
<dbReference type="InterPro" id="IPR016024">
    <property type="entry name" value="ARM-type_fold"/>
</dbReference>
<evidence type="ECO:0000313" key="7">
    <source>
        <dbReference type="Proteomes" id="UP000189703"/>
    </source>
</evidence>
<evidence type="ECO:0000256" key="5">
    <source>
        <dbReference type="SAM" id="MobiDB-lite"/>
    </source>
</evidence>
<evidence type="ECO:0000256" key="4">
    <source>
        <dbReference type="PROSITE-ProRule" id="PRU00317"/>
    </source>
</evidence>
<dbReference type="GO" id="GO:0010608">
    <property type="term" value="P:post-transcriptional regulation of gene expression"/>
    <property type="evidence" value="ECO:0000318"/>
    <property type="project" value="GO_Central"/>
</dbReference>
<dbReference type="GO" id="GO:0006417">
    <property type="term" value="P:regulation of translation"/>
    <property type="evidence" value="ECO:0007669"/>
    <property type="project" value="UniProtKB-KW"/>
</dbReference>
<dbReference type="GO" id="GO:0005737">
    <property type="term" value="C:cytoplasm"/>
    <property type="evidence" value="ECO:0000318"/>
    <property type="project" value="GO_Central"/>
</dbReference>
<gene>
    <name evidence="8" type="primary">LOC104605160</name>
</gene>
<dbReference type="GO" id="GO:0003729">
    <property type="term" value="F:mRNA binding"/>
    <property type="evidence" value="ECO:0000318"/>
    <property type="project" value="GO_Central"/>
</dbReference>
<dbReference type="InterPro" id="IPR001313">
    <property type="entry name" value="Pumilio_RNA-bd_rpt"/>
</dbReference>
<feature type="repeat" description="Pumilio" evidence="4">
    <location>
        <begin position="654"/>
        <end position="689"/>
    </location>
</feature>
<feature type="region of interest" description="Disordered" evidence="5">
    <location>
        <begin position="76"/>
        <end position="120"/>
    </location>
</feature>
<feature type="repeat" description="Pumilio" evidence="4">
    <location>
        <begin position="545"/>
        <end position="581"/>
    </location>
</feature>
<dbReference type="InParanoid" id="A0A1U8AYE3"/>
<comment type="function">
    <text evidence="3">Sequence-specific RNA-binding protein that regulates translation and mRNA stability by binding the 3'-UTR of target mRNAs.</text>
</comment>
<dbReference type="InterPro" id="IPR011989">
    <property type="entry name" value="ARM-like"/>
</dbReference>
<organism evidence="7 8">
    <name type="scientific">Nelumbo nucifera</name>
    <name type="common">Sacred lotus</name>
    <dbReference type="NCBI Taxonomy" id="4432"/>
    <lineage>
        <taxon>Eukaryota</taxon>
        <taxon>Viridiplantae</taxon>
        <taxon>Streptophyta</taxon>
        <taxon>Embryophyta</taxon>
        <taxon>Tracheophyta</taxon>
        <taxon>Spermatophyta</taxon>
        <taxon>Magnoliopsida</taxon>
        <taxon>Proteales</taxon>
        <taxon>Nelumbonaceae</taxon>
        <taxon>Nelumbo</taxon>
    </lineage>
</organism>
<dbReference type="Proteomes" id="UP000189703">
    <property type="component" value="Unplaced"/>
</dbReference>
<evidence type="ECO:0000259" key="6">
    <source>
        <dbReference type="PROSITE" id="PS50303"/>
    </source>
</evidence>
<feature type="compositionally biased region" description="Low complexity" evidence="5">
    <location>
        <begin position="76"/>
        <end position="95"/>
    </location>
</feature>
<dbReference type="PROSITE" id="PS50302">
    <property type="entry name" value="PUM"/>
    <property type="match status" value="7"/>
</dbReference>
<feature type="repeat" description="Pumilio" evidence="4">
    <location>
        <begin position="470"/>
        <end position="505"/>
    </location>
</feature>
<dbReference type="FunFam" id="1.25.10.10:FF:000237">
    <property type="entry name" value="Pumilio homolog 9"/>
    <property type="match status" value="1"/>
</dbReference>
<dbReference type="CDD" id="cd07920">
    <property type="entry name" value="Pumilio"/>
    <property type="match status" value="1"/>
</dbReference>
<feature type="repeat" description="Pumilio" evidence="4">
    <location>
        <begin position="582"/>
        <end position="617"/>
    </location>
</feature>
<evidence type="ECO:0000256" key="3">
    <source>
        <dbReference type="ARBA" id="ARBA00058490"/>
    </source>
</evidence>
<evidence type="ECO:0000256" key="1">
    <source>
        <dbReference type="ARBA" id="ARBA00022737"/>
    </source>
</evidence>
<evidence type="ECO:0000313" key="8">
    <source>
        <dbReference type="RefSeq" id="XP_010268102.1"/>
    </source>
</evidence>
<name>A0A1U8AYE3_NELNU</name>
<dbReference type="Pfam" id="PF22493">
    <property type="entry name" value="PUF_NOP9"/>
    <property type="match status" value="1"/>
</dbReference>
<dbReference type="PANTHER" id="PTHR12537:SF13">
    <property type="entry name" value="PUMILIO HOMOLOGY DOMAIN FAMILY MEMBER 4"/>
    <property type="match status" value="1"/>
</dbReference>
<dbReference type="RefSeq" id="XP_010268102.1">
    <property type="nucleotide sequence ID" value="XM_010269800.2"/>
</dbReference>
<protein>
    <submittedName>
        <fullName evidence="8">Uncharacterized protein LOC104605160 isoform X1</fullName>
    </submittedName>
</protein>
<dbReference type="AlphaFoldDB" id="A0A1U8AYE3"/>
<dbReference type="KEGG" id="nnu:104605160"/>
<keyword evidence="7" id="KW-1185">Reference proteome</keyword>
<proteinExistence type="predicted"/>
<dbReference type="SMART" id="SM00025">
    <property type="entry name" value="Pumilio"/>
    <property type="match status" value="8"/>
</dbReference>
<dbReference type="GeneID" id="104605160"/>
<dbReference type="PROSITE" id="PS50303">
    <property type="entry name" value="PUM_HD"/>
    <property type="match status" value="1"/>
</dbReference>
<feature type="domain" description="PUM-HD" evidence="6">
    <location>
        <begin position="445"/>
        <end position="789"/>
    </location>
</feature>
<dbReference type="OMA" id="GYIYLMA"/>
<feature type="repeat" description="Pumilio" evidence="4">
    <location>
        <begin position="618"/>
        <end position="653"/>
    </location>
</feature>
<keyword evidence="1" id="KW-0677">Repeat</keyword>
<reference evidence="8" key="1">
    <citation type="submission" date="2025-08" db="UniProtKB">
        <authorList>
            <consortium name="RefSeq"/>
        </authorList>
    </citation>
    <scope>IDENTIFICATION</scope>
</reference>
<feature type="repeat" description="Pumilio" evidence="4">
    <location>
        <begin position="690"/>
        <end position="725"/>
    </location>
</feature>
<feature type="repeat" description="Pumilio" evidence="4">
    <location>
        <begin position="506"/>
        <end position="542"/>
    </location>
</feature>
<sequence length="789" mass="88384">MKDEEELEMLLDEIPHATSLNLHHLFQQQNRHVDVHGGYGHGSTSPLTINGMYEDDPSYYHKYMCVSPISGVSLQSQGSSSSSFSGGLSSPDDGSPTPPLLEEIKSQVPPRNTRYPNGLWLDSKLSDSPVGKKAHENLMDELSLPGNFSRMLIRDDQEDLLMNRPFQSSPHIAFWLNDHPLTRRNHGNVEKNGCFEDCKEFSDHGGPQYSGRVGQDNLNEDMRPALWKLQKESRMGNLPGLCFSPARSDVRFSQPSRFPDPNNIPWQPATEHASNETLSNLRLRADSVFVRNPYYRGVEMSNVIPSFTKPSATDAFLFSQRNGVDSSRVRGALNLLNSHHSKLPLGMENPLGYDIPVLNSRSGELLNSWAAQSVPSMRSMRDLQAFNCEDSIIIQGKGLNYVINKGCDRLRGHKKGSGNAIGPAHLQENSSEMDGRFHPGGIPTTNSENGCNSRAYCPLLLPPKYNSLLEVQGYIYFMAKDQHGCRFLQRIFDEGTPQDVQTIFNEIIDHVVELMMNPFGNYLMQKLLDVCNEEQKMQILLMVTEEPGELVKISLNTHGTRAVQKLIETLKTRKEISMVISALEPGFLHLIKDLNGNHVVSRCLQCLSNEDNKFIFDAAAKFCVDIATHRHGCCVLQRCIAHSTGEHQAKLVEEISTNGLLLAQDAFGNYVVQYILELKIPSATANLSCQFEGNYVHLSTQKFSSNVVEKCLKVFGEENRSRIIHELLSSPQFEHLLQHPFANYVIHSALGVTKGPLHASLVDAIRPHASILRTNPYCKRIFSRALLKK</sequence>
<dbReference type="InterPro" id="IPR033712">
    <property type="entry name" value="Pumilio_RNA-bd"/>
</dbReference>
<dbReference type="InterPro" id="IPR033133">
    <property type="entry name" value="PUM-HD"/>
</dbReference>
<dbReference type="Gene3D" id="1.25.10.10">
    <property type="entry name" value="Leucine-rich Repeat Variant"/>
    <property type="match status" value="1"/>
</dbReference>
<dbReference type="eggNOG" id="KOG2049">
    <property type="taxonomic scope" value="Eukaryota"/>
</dbReference>
<dbReference type="OrthoDB" id="668540at2759"/>